<dbReference type="RefSeq" id="WP_061606699.1">
    <property type="nucleotide sequence ID" value="NZ_JEMA01000306.1"/>
</dbReference>
<dbReference type="InterPro" id="IPR029058">
    <property type="entry name" value="AB_hydrolase_fold"/>
</dbReference>
<dbReference type="SUPFAM" id="SSF53474">
    <property type="entry name" value="alpha/beta-Hydrolases"/>
    <property type="match status" value="1"/>
</dbReference>
<proteinExistence type="predicted"/>
<reference evidence="1 2" key="1">
    <citation type="submission" date="2014-02" db="EMBL/GenBank/DDBJ databases">
        <title>The small core and large imbalanced accessory genome model reveals a collaborative survival strategy of Sorangium cellulosum strains in nature.</title>
        <authorList>
            <person name="Han K."/>
            <person name="Peng R."/>
            <person name="Blom J."/>
            <person name="Li Y.-Z."/>
        </authorList>
    </citation>
    <scope>NUCLEOTIDE SEQUENCE [LARGE SCALE GENOMIC DNA]</scope>
    <source>
        <strain evidence="1 2">So0008-312</strain>
    </source>
</reference>
<dbReference type="OrthoDB" id="9775130at2"/>
<protein>
    <recommendedName>
        <fullName evidence="3">Esterase</fullName>
    </recommendedName>
</protein>
<dbReference type="InterPro" id="IPR000801">
    <property type="entry name" value="Esterase-like"/>
</dbReference>
<evidence type="ECO:0000313" key="1">
    <source>
        <dbReference type="EMBL" id="KYF71886.1"/>
    </source>
</evidence>
<accession>A0A150QWC1</accession>
<sequence length="215" mass="24001">MRTSLLTVGLAALVGLGCSRLPKLIGVFINPGPGDGPGSERGLEYDTVSDAYVNFIETEVLPGIEADHGVTFTDDPEGRASFGCSSGGAAAFTMGWFRPDLYRRILTYSGTFVNQHPDDEYPHGAWEYHENLIRTSKRKPLRVFLQVGEHDLGASRPATDLHNWVSANRNMARELAAKDYHYRFVFARDARHCDSGVITQTLPETLLWLWRGYPR</sequence>
<name>A0A150QWC1_SORCE</name>
<evidence type="ECO:0008006" key="3">
    <source>
        <dbReference type="Google" id="ProtNLM"/>
    </source>
</evidence>
<dbReference type="Proteomes" id="UP000075260">
    <property type="component" value="Unassembled WGS sequence"/>
</dbReference>
<dbReference type="Gene3D" id="3.40.50.1820">
    <property type="entry name" value="alpha/beta hydrolase"/>
    <property type="match status" value="1"/>
</dbReference>
<dbReference type="InterPro" id="IPR050583">
    <property type="entry name" value="Mycobacterial_A85_antigen"/>
</dbReference>
<dbReference type="PROSITE" id="PS51257">
    <property type="entry name" value="PROKAR_LIPOPROTEIN"/>
    <property type="match status" value="1"/>
</dbReference>
<dbReference type="PANTHER" id="PTHR48098:SF3">
    <property type="entry name" value="IRON(III) ENTEROBACTIN ESTERASE"/>
    <property type="match status" value="1"/>
</dbReference>
<evidence type="ECO:0000313" key="2">
    <source>
        <dbReference type="Proteomes" id="UP000075260"/>
    </source>
</evidence>
<dbReference type="AlphaFoldDB" id="A0A150QWC1"/>
<dbReference type="PANTHER" id="PTHR48098">
    <property type="entry name" value="ENTEROCHELIN ESTERASE-RELATED"/>
    <property type="match status" value="1"/>
</dbReference>
<comment type="caution">
    <text evidence="1">The sequence shown here is derived from an EMBL/GenBank/DDBJ whole genome shotgun (WGS) entry which is preliminary data.</text>
</comment>
<gene>
    <name evidence="1" type="ORF">BE15_13045</name>
</gene>
<dbReference type="EMBL" id="JEMA01000306">
    <property type="protein sequence ID" value="KYF71886.1"/>
    <property type="molecule type" value="Genomic_DNA"/>
</dbReference>
<dbReference type="Pfam" id="PF00756">
    <property type="entry name" value="Esterase"/>
    <property type="match status" value="1"/>
</dbReference>
<organism evidence="1 2">
    <name type="scientific">Sorangium cellulosum</name>
    <name type="common">Polyangium cellulosum</name>
    <dbReference type="NCBI Taxonomy" id="56"/>
    <lineage>
        <taxon>Bacteria</taxon>
        <taxon>Pseudomonadati</taxon>
        <taxon>Myxococcota</taxon>
        <taxon>Polyangia</taxon>
        <taxon>Polyangiales</taxon>
        <taxon>Polyangiaceae</taxon>
        <taxon>Sorangium</taxon>
    </lineage>
</organism>